<comment type="similarity">
    <text evidence="1">Belongs to the CCM1 family.</text>
</comment>
<sequence>MNSRGSRHGDDGKSHDLESLNRMPSATTPQIFTQDPQYQRILLHHNIQLQKQVLEEEQHDAVGDPRLDTQQQSPPLALQHVGSLGEPSHVVPFSSSSTMLPQADSSKRTQKTVTTGTQMAEIDHDFQRRNASVLEQEAREPNHTFPAMHDGQYRVDTIKDAPPYPAGKPWAPEPIKPVFIPSHIDRRLESMQRAIAIARKYYFFTSKKRKGFRVTKVVELPKVSWSRLDTQKQNLRTGPSQDIVKIRLSVILDGARSESGTRLQKPPSLDVPSHIRLHLDILGTTNSTDQAWHSYVYLVDTIASHPLIYHRVKHICYSHLHRFARLLSRNRPRTRLQYLRLLSVMTYIVHCGGQLKLPEWNALIHHSAAVRRKTTIEDVENALNVFKGMRRGELPFTSAFDPPEHEDMSPPSHLSPDAFTISTLLSIAARAKDETMLYRLAAEFERSYIPQTRYAHLVMFRYYGEKRDLGGVRHTLRKMSRLGFELGLDGLNAVLWAYGINDRLDIVWMIYSVLRHNRQSEVQEDRNIRSTMSKLKEESILINDDMIPNEITYTSVIQLFSYNGHFKTAIDVFIEMLSADNTEQGAPLYPSESGEPQPGSYAPTLVVYRALFIGFQRHGIPASRVKESGTPTWTLEHLLGLFERFLTLPEHTTLPHAFLDILMGAFAKTSDHDRDVMRRAWVAIDDRFGIVFAKSDGNSRLRRLHRLLFPGNDSEASRHSSQEGRV</sequence>
<name>A0A8H4QYQ3_9AGAR</name>
<accession>A0A8H4QYQ3</accession>
<keyword evidence="2" id="KW-0677">Repeat</keyword>
<reference evidence="7 8" key="1">
    <citation type="submission" date="2019-12" db="EMBL/GenBank/DDBJ databases">
        <authorList>
            <person name="Floudas D."/>
            <person name="Bentzer J."/>
            <person name="Ahren D."/>
            <person name="Johansson T."/>
            <person name="Persson P."/>
            <person name="Tunlid A."/>
        </authorList>
    </citation>
    <scope>NUCLEOTIDE SEQUENCE [LARGE SCALE GENOMIC DNA]</scope>
    <source>
        <strain evidence="7 8">CBS 102.39</strain>
    </source>
</reference>
<evidence type="ECO:0000256" key="1">
    <source>
        <dbReference type="ARBA" id="ARBA00006192"/>
    </source>
</evidence>
<feature type="compositionally biased region" description="Polar residues" evidence="6">
    <location>
        <begin position="93"/>
        <end position="104"/>
    </location>
</feature>
<dbReference type="InterPro" id="IPR002885">
    <property type="entry name" value="PPR_rpt"/>
</dbReference>
<feature type="compositionally biased region" description="Basic and acidic residues" evidence="6">
    <location>
        <begin position="7"/>
        <end position="19"/>
    </location>
</feature>
<evidence type="ECO:0000256" key="2">
    <source>
        <dbReference type="ARBA" id="ARBA00022737"/>
    </source>
</evidence>
<dbReference type="GO" id="GO:0031930">
    <property type="term" value="P:mitochondria-nucleus signaling pathway"/>
    <property type="evidence" value="ECO:0007669"/>
    <property type="project" value="TreeGrafter"/>
</dbReference>
<evidence type="ECO:0000313" key="8">
    <source>
        <dbReference type="Proteomes" id="UP000521872"/>
    </source>
</evidence>
<gene>
    <name evidence="7" type="ORF">D9613_005437</name>
</gene>
<evidence type="ECO:0000256" key="6">
    <source>
        <dbReference type="SAM" id="MobiDB-lite"/>
    </source>
</evidence>
<dbReference type="AlphaFoldDB" id="A0A8H4QYQ3"/>
<evidence type="ECO:0000256" key="5">
    <source>
        <dbReference type="PROSITE-ProRule" id="PRU00708"/>
    </source>
</evidence>
<feature type="region of interest" description="Disordered" evidence="6">
    <location>
        <begin position="1"/>
        <end position="21"/>
    </location>
</feature>
<feature type="repeat" description="PPR" evidence="5">
    <location>
        <begin position="549"/>
        <end position="583"/>
    </location>
</feature>
<evidence type="ECO:0008006" key="9">
    <source>
        <dbReference type="Google" id="ProtNLM"/>
    </source>
</evidence>
<dbReference type="PROSITE" id="PS51375">
    <property type="entry name" value="PPR"/>
    <property type="match status" value="1"/>
</dbReference>
<evidence type="ECO:0000313" key="7">
    <source>
        <dbReference type="EMBL" id="KAF4619621.1"/>
    </source>
</evidence>
<dbReference type="Pfam" id="PF01535">
    <property type="entry name" value="PPR"/>
    <property type="match status" value="1"/>
</dbReference>
<dbReference type="InterPro" id="IPR011990">
    <property type="entry name" value="TPR-like_helical_dom_sf"/>
</dbReference>
<proteinExistence type="inferred from homology"/>
<dbReference type="Gene3D" id="1.25.40.10">
    <property type="entry name" value="Tetratricopeptide repeat domain"/>
    <property type="match status" value="1"/>
</dbReference>
<dbReference type="PANTHER" id="PTHR47936">
    <property type="entry name" value="PPR_LONG DOMAIN-CONTAINING PROTEIN"/>
    <property type="match status" value="1"/>
</dbReference>
<evidence type="ECO:0000256" key="3">
    <source>
        <dbReference type="ARBA" id="ARBA00044493"/>
    </source>
</evidence>
<evidence type="ECO:0000256" key="4">
    <source>
        <dbReference type="ARBA" id="ARBA00044511"/>
    </source>
</evidence>
<comment type="caution">
    <text evidence="7">The sequence shown here is derived from an EMBL/GenBank/DDBJ whole genome shotgun (WGS) entry which is preliminary data.</text>
</comment>
<comment type="function">
    <text evidence="3">Regulates mitochondrial small subunit maturation by controlling 15S rRNA 5'-end processing. Localizes to the 5' precursor of the 15S rRNA in a position that is subsequently occupied by mS47 in the mature yeast mtSSU. Uses structure and sequence-specific RNA recognition, binding to a single-stranded region of the precursor and specifically recognizing bases -6 to -1. The exchange of Ccm1 for mS47 is coupled to the irreversible removal of precursor rRNA that is accompanied by conformational changes of the mitoribosomal proteins uS5m and mS26. These conformational changes signal completion of 5'-end rRNA processing through protection of the mature 5'-end of the 15S rRNA and stabilization of mS47. The removal of the 5' precursor together with the dissociation of Ccm1 may be catalyzed by the 5'-3' exoribonuclease Pet127. Involved in the specific removal of group I introns in mitochondrial encoded transcripts.</text>
</comment>
<keyword evidence="8" id="KW-1185">Reference proteome</keyword>
<protein>
    <recommendedName>
        <fullName evidence="9">Pentatricopeptide repeat-containing protein</fullName>
    </recommendedName>
</protein>
<organism evidence="7 8">
    <name type="scientific">Agrocybe pediades</name>
    <dbReference type="NCBI Taxonomy" id="84607"/>
    <lineage>
        <taxon>Eukaryota</taxon>
        <taxon>Fungi</taxon>
        <taxon>Dikarya</taxon>
        <taxon>Basidiomycota</taxon>
        <taxon>Agaricomycotina</taxon>
        <taxon>Agaricomycetes</taxon>
        <taxon>Agaricomycetidae</taxon>
        <taxon>Agaricales</taxon>
        <taxon>Agaricineae</taxon>
        <taxon>Strophariaceae</taxon>
        <taxon>Agrocybe</taxon>
    </lineage>
</organism>
<dbReference type="PANTHER" id="PTHR47936:SF1">
    <property type="entry name" value="PENTATRICOPEPTIDE REPEAT-CONTAINING PROTEIN GUN1, CHLOROPLASTIC"/>
    <property type="match status" value="1"/>
</dbReference>
<dbReference type="Proteomes" id="UP000521872">
    <property type="component" value="Unassembled WGS sequence"/>
</dbReference>
<feature type="region of interest" description="Disordered" evidence="6">
    <location>
        <begin position="92"/>
        <end position="116"/>
    </location>
</feature>
<dbReference type="EMBL" id="JAACJL010000016">
    <property type="protein sequence ID" value="KAF4619621.1"/>
    <property type="molecule type" value="Genomic_DNA"/>
</dbReference>
<comment type="subunit">
    <text evidence="4">Binds to mitochondrial small subunit 15S rRNA.</text>
</comment>